<evidence type="ECO:0000313" key="1">
    <source>
        <dbReference type="EMBL" id="KAL2729717.1"/>
    </source>
</evidence>
<dbReference type="EMBL" id="JAUDFV010000119">
    <property type="protein sequence ID" value="KAL2729717.1"/>
    <property type="molecule type" value="Genomic_DNA"/>
</dbReference>
<comment type="caution">
    <text evidence="2">The sequence shown here is derived from an EMBL/GenBank/DDBJ whole genome shotgun (WGS) entry which is preliminary data.</text>
</comment>
<gene>
    <name evidence="2" type="ORF">V1478_005075</name>
    <name evidence="1" type="ORF">V1478_005606</name>
</gene>
<sequence>MPCGKFAESQIFCIEDLKNEIRIETNNYLQEKSNNPATQLQFISGYLDYINSRFLNYFILDE</sequence>
<dbReference type="Proteomes" id="UP001607302">
    <property type="component" value="Unassembled WGS sequence"/>
</dbReference>
<reference evidence="2 3" key="1">
    <citation type="journal article" date="2024" name="Ann. Entomol. Soc. Am.">
        <title>Genomic analyses of the southern and eastern yellowjacket wasps (Hymenoptera: Vespidae) reveal evolutionary signatures of social life.</title>
        <authorList>
            <person name="Catto M.A."/>
            <person name="Caine P.B."/>
            <person name="Orr S.E."/>
            <person name="Hunt B.G."/>
            <person name="Goodisman M.A.D."/>
        </authorList>
    </citation>
    <scope>NUCLEOTIDE SEQUENCE [LARGE SCALE GENOMIC DNA]</scope>
    <source>
        <strain evidence="2">233</strain>
        <tissue evidence="2">Head and thorax</tissue>
    </source>
</reference>
<organism evidence="2 3">
    <name type="scientific">Vespula squamosa</name>
    <name type="common">Southern yellow jacket</name>
    <name type="synonym">Wasp</name>
    <dbReference type="NCBI Taxonomy" id="30214"/>
    <lineage>
        <taxon>Eukaryota</taxon>
        <taxon>Metazoa</taxon>
        <taxon>Ecdysozoa</taxon>
        <taxon>Arthropoda</taxon>
        <taxon>Hexapoda</taxon>
        <taxon>Insecta</taxon>
        <taxon>Pterygota</taxon>
        <taxon>Neoptera</taxon>
        <taxon>Endopterygota</taxon>
        <taxon>Hymenoptera</taxon>
        <taxon>Apocrita</taxon>
        <taxon>Aculeata</taxon>
        <taxon>Vespoidea</taxon>
        <taxon>Vespidae</taxon>
        <taxon>Vespinae</taxon>
        <taxon>Vespula</taxon>
    </lineage>
</organism>
<keyword evidence="3" id="KW-1185">Reference proteome</keyword>
<proteinExistence type="predicted"/>
<dbReference type="EMBL" id="JAUDFV010000110">
    <property type="protein sequence ID" value="KAL2730662.1"/>
    <property type="molecule type" value="Genomic_DNA"/>
</dbReference>
<accession>A0ABD2BD37</accession>
<dbReference type="AlphaFoldDB" id="A0ABD2BD37"/>
<evidence type="ECO:0000313" key="2">
    <source>
        <dbReference type="EMBL" id="KAL2730662.1"/>
    </source>
</evidence>
<name>A0ABD2BD37_VESSQ</name>
<evidence type="ECO:0000313" key="3">
    <source>
        <dbReference type="Proteomes" id="UP001607302"/>
    </source>
</evidence>
<protein>
    <submittedName>
        <fullName evidence="2">PiggyBac transposable element-derived protein 4-like</fullName>
    </submittedName>
</protein>